<dbReference type="STRING" id="741276.A0A2S5BF48"/>
<dbReference type="PROSITE" id="PS00122">
    <property type="entry name" value="CARBOXYLESTERASE_B_1"/>
    <property type="match status" value="1"/>
</dbReference>
<dbReference type="OrthoDB" id="408631at2759"/>
<dbReference type="GO" id="GO:0016787">
    <property type="term" value="F:hydrolase activity"/>
    <property type="evidence" value="ECO:0007669"/>
    <property type="project" value="UniProtKB-KW"/>
</dbReference>
<keyword evidence="2 3" id="KW-0378">Hydrolase</keyword>
<protein>
    <recommendedName>
        <fullName evidence="3">Carboxylic ester hydrolase</fullName>
        <ecNumber evidence="3">3.1.1.-</ecNumber>
    </recommendedName>
</protein>
<gene>
    <name evidence="5" type="ORF">BMF94_1551</name>
</gene>
<dbReference type="Proteomes" id="UP000237144">
    <property type="component" value="Unassembled WGS sequence"/>
</dbReference>
<dbReference type="InterPro" id="IPR019826">
    <property type="entry name" value="Carboxylesterase_B_AS"/>
</dbReference>
<comment type="caution">
    <text evidence="5">The sequence shown here is derived from an EMBL/GenBank/DDBJ whole genome shotgun (WGS) entry which is preliminary data.</text>
</comment>
<evidence type="ECO:0000313" key="5">
    <source>
        <dbReference type="EMBL" id="POY75394.1"/>
    </source>
</evidence>
<dbReference type="Pfam" id="PF00135">
    <property type="entry name" value="COesterase"/>
    <property type="match status" value="1"/>
</dbReference>
<dbReference type="EC" id="3.1.1.-" evidence="3"/>
<evidence type="ECO:0000259" key="4">
    <source>
        <dbReference type="Pfam" id="PF00135"/>
    </source>
</evidence>
<keyword evidence="6" id="KW-1185">Reference proteome</keyword>
<keyword evidence="3" id="KW-0732">Signal</keyword>
<evidence type="ECO:0000256" key="3">
    <source>
        <dbReference type="RuleBase" id="RU361235"/>
    </source>
</evidence>
<dbReference type="AlphaFoldDB" id="A0A2S5BF48"/>
<evidence type="ECO:0000256" key="1">
    <source>
        <dbReference type="ARBA" id="ARBA00005964"/>
    </source>
</evidence>
<evidence type="ECO:0000256" key="2">
    <source>
        <dbReference type="ARBA" id="ARBA00022801"/>
    </source>
</evidence>
<name>A0A2S5BF48_9BASI</name>
<organism evidence="5 6">
    <name type="scientific">Rhodotorula taiwanensis</name>
    <dbReference type="NCBI Taxonomy" id="741276"/>
    <lineage>
        <taxon>Eukaryota</taxon>
        <taxon>Fungi</taxon>
        <taxon>Dikarya</taxon>
        <taxon>Basidiomycota</taxon>
        <taxon>Pucciniomycotina</taxon>
        <taxon>Microbotryomycetes</taxon>
        <taxon>Sporidiobolales</taxon>
        <taxon>Sporidiobolaceae</taxon>
        <taxon>Rhodotorula</taxon>
    </lineage>
</organism>
<dbReference type="SUPFAM" id="SSF53474">
    <property type="entry name" value="alpha/beta-Hydrolases"/>
    <property type="match status" value="1"/>
</dbReference>
<dbReference type="InterPro" id="IPR002018">
    <property type="entry name" value="CarbesteraseB"/>
</dbReference>
<dbReference type="InterPro" id="IPR029058">
    <property type="entry name" value="AB_hydrolase_fold"/>
</dbReference>
<dbReference type="EMBL" id="PJQD01000016">
    <property type="protein sequence ID" value="POY75394.1"/>
    <property type="molecule type" value="Genomic_DNA"/>
</dbReference>
<comment type="similarity">
    <text evidence="1 3">Belongs to the type-B carboxylesterase/lipase family.</text>
</comment>
<accession>A0A2S5BF48</accession>
<sequence length="581" mass="63129">MIRFFGFHLFLTSLAIAAPFSTPSEPLSAVSTLSPRPPIIDLGYTRVQGYYNSTDRQYWWKGIRYAVADRFQAPRTPAAHDHEIVDASSYGSICWQATAGGLNLSTIAVGKQSEDCLFLSINAPAFARVGSRLPVLVWIHGGGVDFSAFLTNAGNNIIAVAVQYRVGPFGFLAGREIAEHGVLNAGLLDQQFALQWVQEHIAKFGGDPHHVTIWGDSAGGGSVMNHIVANGGDTQHALKLERPLFHAAIGSSVFLAPQCAYKSSAAEAVSQALAETLGCHDGSASSYDGLRRVDSAALAQAAVDLAFSKPFGIWTFVPVLEGDDGFLRERASVALTGNRSQLNGERYMGINNLHEGGKFSPTGPWALQLGVLTYVRNPGLVFTDPNLLEDATLDPAELDRRFEAELEHLFPTLDANDRLAISRQYPLMNGSDATSTFERISLIYGDAFLVCPGYWTAEAFGSSAWKGTFAYGSSTHGIDAEWYLGMIWNGRHSESALNSFTGSFEGFVQTYDPNNNPATLINPYWPTYETQGEMYFKTTEFDTASQAIPRIVETSSQVALGVTQLDRCAFWRSEVGSRAGL</sequence>
<dbReference type="PANTHER" id="PTHR11559">
    <property type="entry name" value="CARBOXYLESTERASE"/>
    <property type="match status" value="1"/>
</dbReference>
<feature type="signal peptide" evidence="3">
    <location>
        <begin position="1"/>
        <end position="17"/>
    </location>
</feature>
<evidence type="ECO:0000313" key="6">
    <source>
        <dbReference type="Proteomes" id="UP000237144"/>
    </source>
</evidence>
<feature type="domain" description="Carboxylesterase type B" evidence="4">
    <location>
        <begin position="38"/>
        <end position="541"/>
    </location>
</feature>
<dbReference type="InterPro" id="IPR050309">
    <property type="entry name" value="Type-B_Carboxylest/Lipase"/>
</dbReference>
<feature type="chain" id="PRO_5015376057" description="Carboxylic ester hydrolase" evidence="3">
    <location>
        <begin position="18"/>
        <end position="581"/>
    </location>
</feature>
<dbReference type="Gene3D" id="3.40.50.1820">
    <property type="entry name" value="alpha/beta hydrolase"/>
    <property type="match status" value="1"/>
</dbReference>
<proteinExistence type="inferred from homology"/>
<reference evidence="5 6" key="1">
    <citation type="journal article" date="2018" name="Front. Microbiol.">
        <title>Prospects for Fungal Bioremediation of Acidic Radioactive Waste Sites: Characterization and Genome Sequence of Rhodotorula taiwanensis MD1149.</title>
        <authorList>
            <person name="Tkavc R."/>
            <person name="Matrosova V.Y."/>
            <person name="Grichenko O.E."/>
            <person name="Gostincar C."/>
            <person name="Volpe R.P."/>
            <person name="Klimenkova P."/>
            <person name="Gaidamakova E.K."/>
            <person name="Zhou C.E."/>
            <person name="Stewart B.J."/>
            <person name="Lyman M.G."/>
            <person name="Malfatti S.A."/>
            <person name="Rubinfeld B."/>
            <person name="Courtot M."/>
            <person name="Singh J."/>
            <person name="Dalgard C.L."/>
            <person name="Hamilton T."/>
            <person name="Frey K.G."/>
            <person name="Gunde-Cimerman N."/>
            <person name="Dugan L."/>
            <person name="Daly M.J."/>
        </authorList>
    </citation>
    <scope>NUCLEOTIDE SEQUENCE [LARGE SCALE GENOMIC DNA]</scope>
    <source>
        <strain evidence="5 6">MD1149</strain>
    </source>
</reference>